<gene>
    <name evidence="1" type="ORF">FEV53_05530</name>
</gene>
<reference evidence="1 2" key="1">
    <citation type="submission" date="2019-06" db="EMBL/GenBank/DDBJ databases">
        <title>Paenimaribius caenipelagi gen. nov., sp. nov., isolated from a tidal flat.</title>
        <authorList>
            <person name="Yoon J.-H."/>
        </authorList>
    </citation>
    <scope>NUCLEOTIDE SEQUENCE [LARGE SCALE GENOMIC DNA]</scope>
    <source>
        <strain evidence="1 2">JBTF-M29</strain>
    </source>
</reference>
<dbReference type="Proteomes" id="UP000318590">
    <property type="component" value="Unassembled WGS sequence"/>
</dbReference>
<evidence type="ECO:0000313" key="1">
    <source>
        <dbReference type="EMBL" id="TRD22184.1"/>
    </source>
</evidence>
<organism evidence="1 2">
    <name type="scientific">Palleronia caenipelagi</name>
    <dbReference type="NCBI Taxonomy" id="2489174"/>
    <lineage>
        <taxon>Bacteria</taxon>
        <taxon>Pseudomonadati</taxon>
        <taxon>Pseudomonadota</taxon>
        <taxon>Alphaproteobacteria</taxon>
        <taxon>Rhodobacterales</taxon>
        <taxon>Roseobacteraceae</taxon>
        <taxon>Palleronia</taxon>
    </lineage>
</organism>
<sequence length="93" mass="9757">MDPLADALARIGWSWSRDRAQLPQAAQHLAKVADQAGLPAVATIARTVSGMARGDDTAALAANVARLAWFGSLGLVEMEEAEDDHEVEVATGC</sequence>
<accession>A0A547Q732</accession>
<comment type="caution">
    <text evidence="1">The sequence shown here is derived from an EMBL/GenBank/DDBJ whole genome shotgun (WGS) entry which is preliminary data.</text>
</comment>
<evidence type="ECO:0000313" key="2">
    <source>
        <dbReference type="Proteomes" id="UP000318590"/>
    </source>
</evidence>
<proteinExistence type="predicted"/>
<dbReference type="EMBL" id="VFSV01000007">
    <property type="protein sequence ID" value="TRD22184.1"/>
    <property type="molecule type" value="Genomic_DNA"/>
</dbReference>
<keyword evidence="2" id="KW-1185">Reference proteome</keyword>
<name>A0A547Q732_9RHOB</name>
<protein>
    <submittedName>
        <fullName evidence="1">Uncharacterized protein</fullName>
    </submittedName>
</protein>
<dbReference type="AlphaFoldDB" id="A0A547Q732"/>